<name>A0ABD3G7G6_9MARC</name>
<feature type="compositionally biased region" description="Low complexity" evidence="6">
    <location>
        <begin position="1"/>
        <end position="19"/>
    </location>
</feature>
<dbReference type="GO" id="GO:0005634">
    <property type="term" value="C:nucleus"/>
    <property type="evidence" value="ECO:0007669"/>
    <property type="project" value="UniProtKB-SubCell"/>
</dbReference>
<feature type="region of interest" description="Disordered" evidence="6">
    <location>
        <begin position="627"/>
        <end position="656"/>
    </location>
</feature>
<evidence type="ECO:0000259" key="7">
    <source>
        <dbReference type="SMART" id="SM01281"/>
    </source>
</evidence>
<protein>
    <recommendedName>
        <fullName evidence="7">Mediator complex subunit Med12 domain-containing protein</fullName>
    </recommendedName>
</protein>
<keyword evidence="3" id="KW-0805">Transcription regulation</keyword>
<accession>A0ABD3G7G6</accession>
<dbReference type="EMBL" id="JBJQOH010000008">
    <property type="protein sequence ID" value="KAL3675105.1"/>
    <property type="molecule type" value="Genomic_DNA"/>
</dbReference>
<dbReference type="PANTHER" id="PTHR46567">
    <property type="entry name" value="MEDIATOR OF RNA POLYMERASE II TRANSCRIPTION SUBUNIT 12"/>
    <property type="match status" value="1"/>
</dbReference>
<evidence type="ECO:0000256" key="1">
    <source>
        <dbReference type="ARBA" id="ARBA00004123"/>
    </source>
</evidence>
<keyword evidence="9" id="KW-1185">Reference proteome</keyword>
<evidence type="ECO:0000256" key="3">
    <source>
        <dbReference type="ARBA" id="ARBA00023015"/>
    </source>
</evidence>
<dbReference type="SMART" id="SM01281">
    <property type="entry name" value="Med12"/>
    <property type="match status" value="1"/>
</dbReference>
<keyword evidence="5" id="KW-0539">Nucleus</keyword>
<dbReference type="Pfam" id="PF09497">
    <property type="entry name" value="Med12"/>
    <property type="match status" value="1"/>
</dbReference>
<feature type="region of interest" description="Disordered" evidence="6">
    <location>
        <begin position="793"/>
        <end position="814"/>
    </location>
</feature>
<feature type="domain" description="Mediator complex subunit Med12" evidence="7">
    <location>
        <begin position="163"/>
        <end position="225"/>
    </location>
</feature>
<sequence length="2280" mass="248655">MYRYSAAGGSSGIGNSSASGGTGREARGSDSSFTSSNTFSLPSRRANQQLVPYKLKCEREPLSSRLGPPDFYPPAANCPEEVLNRDSCVNGYKEIIDGVEESNETKLSLTSQAYNNLWNKQNVNRYKEAIRKKLRALNNALIRKRKAGQVYGVPLSGNLLAKPGNIPEQRTSGDDFRKKWIEDLSQRKRLRSLAEHVPHGYRRRALFEVLIKHEVPRIRATWFIKIVYLNQVRPLSIGISSGGPDKSQTKRLELWTKEVLEYAQTLLDECCSSHPTSISSHKQGADAAQGSSDNGELELQVKWRYFIRLVQWQLSEGLLHRQQFVDWSLKQLQEKDSVEVLQSLLPVILKVIDGLSLSQTHVRSLVDLSLNWLEKLRPSTSAPPNVVDCSISYCASSLSELLRHLLLVVPDTFVALDCFPLPASVCPAQPKEDSLLHVLSAGRWRIKNTPITISDSVEEVKMETDSTSRRRFAYSQRKHLSQRELLIVDVVDAIQKRAASLAKAVNPGLLRNNEGKVVQGLDKALAAGDVQGACRCVFDEEFCSSEQLPDDWQADVVVGFGRTPTLLNSVNSSELFAVRFLCEWAVCDFRDTRGIVYSSEPKGASFRDMSRVYMAVSVLRTRMEELKEKRTARDKGGRSSADLNGQAKAKTGRNKGRDEGWGVVFEGNLRAAKIQVVDIHTSHPSGRGPLHNLIVAWLDQHELRKGDSTERLQLLLSELVRENLFWPDVYVRQLLYSGVLERNETVSDKLRAARHKLVLRNLQEPLQLSSTDSVSPGASRVYRNERHLALHGYSKKRKNGEEASPPQKAQGGILGRGEVWMGNIPEPRANSSKVQDTTALTGRKTNNRAAKLLEVKQAIATCLQLPDGFAEDAVSTATKSQDLLKRQVAVEITPGCEECSRIKRSKLNDGKAWVGQVALPAAQAEEECWWLRKGQKALEAVKVEPPVKPSLKQNSRGRPKTVRKTQSLAQLAAARIEGSQGASSSHTCDSRVDCPYHRSGHEDTVNPHLREKIKQRLTSDVRGIGNHISRLKLKEKKLIATWLDMVVRDLVSGGGKVSSPPVARNTSASGYSVNGGAPNSAEAGASVRWRMSEEQLAVIIYILDVANDFHTLVHLILWLLPTATVRQTTPPGHGSRGMASSPWVREHSTCDVGESTLLSCLRRYEGLLAAMDLLPQALSAATQRAANLMAVVPGGRAGCAALLCHVRDLLRKYGSLPSVQAWEKNWKVIGDQRLVAELEALKAGDSEGGSGLVGLDDRDDAIPRLTGRLSRFGGNLKDIVTRGMNEAFIQMLNKEREAVSANGVKEKERVVDSSDEGSVAAQRVVGGVMEVISQQNSGVMQAETALAAAAVICIVSNAGTAVANVFESLGIANNSGTSSALRCARRVLQMHMLCLRLLKEALNDRHSRMVEVALASEANSLVLQSLQHPSGRNPRSQFHVTLETSENPGLANDASNSLARTTICAAAVAALVAGVIVQGTTSVERMISVLKLRENLESLQISKTHGTNTNSLPRSTGGNSSKEHLAEAHIYWVRVLIGNCRTAGGGLVADLLGESNVLGLARMQRTMPLTAALPPAYALFGAVLRRQPPSAYVSASMRGDPVLQAAIIAVNEVVSHEPFRDVCLHDTRALYLLLTSDSGDSDYAAVLDMQGLDARSKAAAMVPLRARLFLHALLDRGLPHSLLQEEESWVHGRVDVRNRFPSEPRQLEQLVRILDDLQPATYHWQWLELRLLLNEQVFLEKLEGLSASEAVQAAAAGSDTGQLTECEKTFTEVVLTRLLVRPDAAALYSEAVASLGRALEEYLILQVKWVLEGTDMLLGRRSLQQLLENIAHRQGFSVGTRRVPAWGWQPPGYGAEVGAGVSSEKKKSETASPEEGEVPADGSDWRHRDGKQNSSGMPVAEQETCCREFAVEKALADLVLPCLARSSTDTCTGFAFELIKQMSNLEQQITSFTRSVGKTVPASNAGGEGAGGKSAGMRRGTRTGFETSSPGIGRKFMGSSADSSPVSAAALQTSMWLRLQFLLPLLPIIHTDRDQTGRNMRQTLAPVLLRLLGTRVVQEATESPHILSAREIDRAAEASSAAATAAAGEGLFDRLLSILHALLSSSWAVWLKPQPKAKGSSNKLREVPPFDREAAERMQIELENMQLPRSARARLQAAMPLLPVSSTLTIAAGPPQVPSQAISVITQGVSVPSSGGFPPMVVGSKSAVPSDLEKGKYSAVVEPEVEYDPWTLLEDGVGSGGNSGLGGGDTANLKACSWLRGSVRVRRSDLTYVGAVDDDS</sequence>
<feature type="compositionally biased region" description="Basic and acidic residues" evidence="6">
    <location>
        <begin position="627"/>
        <end position="637"/>
    </location>
</feature>
<feature type="region of interest" description="Disordered" evidence="6">
    <location>
        <begin position="1960"/>
        <end position="1993"/>
    </location>
</feature>
<evidence type="ECO:0000256" key="6">
    <source>
        <dbReference type="SAM" id="MobiDB-lite"/>
    </source>
</evidence>
<keyword evidence="4" id="KW-0804">Transcription</keyword>
<dbReference type="InterPro" id="IPR019035">
    <property type="entry name" value="Mediator_Med12"/>
</dbReference>
<feature type="region of interest" description="Disordered" evidence="6">
    <location>
        <begin position="1857"/>
        <end position="1899"/>
    </location>
</feature>
<evidence type="ECO:0000313" key="8">
    <source>
        <dbReference type="EMBL" id="KAL3675105.1"/>
    </source>
</evidence>
<gene>
    <name evidence="8" type="ORF">R1sor_025053</name>
</gene>
<comment type="caution">
    <text evidence="8">The sequence shown here is derived from an EMBL/GenBank/DDBJ whole genome shotgun (WGS) entry which is preliminary data.</text>
</comment>
<proteinExistence type="inferred from homology"/>
<organism evidence="8 9">
    <name type="scientific">Riccia sorocarpa</name>
    <dbReference type="NCBI Taxonomy" id="122646"/>
    <lineage>
        <taxon>Eukaryota</taxon>
        <taxon>Viridiplantae</taxon>
        <taxon>Streptophyta</taxon>
        <taxon>Embryophyta</taxon>
        <taxon>Marchantiophyta</taxon>
        <taxon>Marchantiopsida</taxon>
        <taxon>Marchantiidae</taxon>
        <taxon>Marchantiales</taxon>
        <taxon>Ricciaceae</taxon>
        <taxon>Riccia</taxon>
    </lineage>
</organism>
<feature type="region of interest" description="Disordered" evidence="6">
    <location>
        <begin position="1"/>
        <end position="41"/>
    </location>
</feature>
<comment type="similarity">
    <text evidence="2">Belongs to the Mediator complex subunit 12 family.</text>
</comment>
<reference evidence="8 9" key="1">
    <citation type="submission" date="2024-09" db="EMBL/GenBank/DDBJ databases">
        <title>Chromosome-scale assembly of Riccia sorocarpa.</title>
        <authorList>
            <person name="Paukszto L."/>
        </authorList>
    </citation>
    <scope>NUCLEOTIDE SEQUENCE [LARGE SCALE GENOMIC DNA]</scope>
    <source>
        <strain evidence="8">LP-2024</strain>
        <tissue evidence="8">Aerial parts of the thallus</tissue>
    </source>
</reference>
<evidence type="ECO:0000256" key="5">
    <source>
        <dbReference type="ARBA" id="ARBA00023242"/>
    </source>
</evidence>
<evidence type="ECO:0000256" key="2">
    <source>
        <dbReference type="ARBA" id="ARBA00010289"/>
    </source>
</evidence>
<dbReference type="PANTHER" id="PTHR46567:SF1">
    <property type="entry name" value="MEDIATOR OF RNA POLYMERASE II TRANSCRIPTION SUBUNIT 12"/>
    <property type="match status" value="1"/>
</dbReference>
<evidence type="ECO:0000313" key="9">
    <source>
        <dbReference type="Proteomes" id="UP001633002"/>
    </source>
</evidence>
<feature type="compositionally biased region" description="Low complexity" evidence="6">
    <location>
        <begin position="29"/>
        <end position="41"/>
    </location>
</feature>
<evidence type="ECO:0000256" key="4">
    <source>
        <dbReference type="ARBA" id="ARBA00023163"/>
    </source>
</evidence>
<comment type="subcellular location">
    <subcellularLocation>
        <location evidence="1">Nucleus</location>
    </subcellularLocation>
</comment>
<dbReference type="Proteomes" id="UP001633002">
    <property type="component" value="Unassembled WGS sequence"/>
</dbReference>